<protein>
    <recommendedName>
        <fullName evidence="1">General stress protein 17M-like domain-containing protein</fullName>
    </recommendedName>
</protein>
<comment type="caution">
    <text evidence="2">The sequence shown here is derived from an EMBL/GenBank/DDBJ whole genome shotgun (WGS) entry which is preliminary data.</text>
</comment>
<dbReference type="PATRIC" id="fig|1196324.3.peg.1601"/>
<dbReference type="eggNOG" id="COG3861">
    <property type="taxonomic scope" value="Bacteria"/>
</dbReference>
<name>I8UFW9_9BACL</name>
<organism evidence="2 3">
    <name type="scientific">Fictibacillus macauensis ZFHKF-1</name>
    <dbReference type="NCBI Taxonomy" id="1196324"/>
    <lineage>
        <taxon>Bacteria</taxon>
        <taxon>Bacillati</taxon>
        <taxon>Bacillota</taxon>
        <taxon>Bacilli</taxon>
        <taxon>Bacillales</taxon>
        <taxon>Fictibacillaceae</taxon>
        <taxon>Fictibacillus</taxon>
    </lineage>
</organism>
<dbReference type="EMBL" id="AKKV01000024">
    <property type="protein sequence ID" value="EIT85723.1"/>
    <property type="molecule type" value="Genomic_DNA"/>
</dbReference>
<sequence length="152" mass="16632">MSKDVIGVYDSEQEAIQQIRLLVTKGFHPKDISILAKDEAKMDHIADDTKVLEEHVNEEMETAAYGTIAGFLSGIGGAIAVPGLGVPGIGPLLAAGPFVSMFPESTEEDLRELFMSIGIDQHEAERYVKEIEQGNILVFLEKKAKQTHSDTY</sequence>
<keyword evidence="3" id="KW-1185">Reference proteome</keyword>
<dbReference type="Proteomes" id="UP000004080">
    <property type="component" value="Unassembled WGS sequence"/>
</dbReference>
<dbReference type="Pfam" id="PF11181">
    <property type="entry name" value="YflT"/>
    <property type="match status" value="1"/>
</dbReference>
<proteinExistence type="predicted"/>
<evidence type="ECO:0000313" key="2">
    <source>
        <dbReference type="EMBL" id="EIT85723.1"/>
    </source>
</evidence>
<dbReference type="RefSeq" id="WP_007201655.1">
    <property type="nucleotide sequence ID" value="NZ_AKKV01000024.1"/>
</dbReference>
<dbReference type="OrthoDB" id="2678178at2"/>
<accession>I8UFW9</accession>
<dbReference type="STRING" id="1196324.A374_07809"/>
<dbReference type="InterPro" id="IPR025889">
    <property type="entry name" value="GSP17M-like_dom"/>
</dbReference>
<reference evidence="2 3" key="1">
    <citation type="journal article" date="2012" name="J. Bacteriol.">
        <title>Genome of Bacillus macauensis ZFHKF-1, a Long-Chain-Forming Bacterium.</title>
        <authorList>
            <person name="Cai L."/>
            <person name="Zhang T."/>
        </authorList>
    </citation>
    <scope>NUCLEOTIDE SEQUENCE [LARGE SCALE GENOMIC DNA]</scope>
    <source>
        <strain evidence="2 3">ZFHKF-1</strain>
    </source>
</reference>
<evidence type="ECO:0000259" key="1">
    <source>
        <dbReference type="Pfam" id="PF11181"/>
    </source>
</evidence>
<feature type="domain" description="General stress protein 17M-like" evidence="1">
    <location>
        <begin position="5"/>
        <end position="72"/>
    </location>
</feature>
<dbReference type="AlphaFoldDB" id="I8UFW9"/>
<gene>
    <name evidence="2" type="ORF">A374_07809</name>
</gene>
<evidence type="ECO:0000313" key="3">
    <source>
        <dbReference type="Proteomes" id="UP000004080"/>
    </source>
</evidence>